<organism evidence="15">
    <name type="scientific">Proteinivorax tanatarense</name>
    <dbReference type="NCBI Taxonomy" id="1260629"/>
    <lineage>
        <taxon>Bacteria</taxon>
        <taxon>Bacillati</taxon>
        <taxon>Bacillota</taxon>
        <taxon>Clostridia</taxon>
        <taxon>Eubacteriales</taxon>
        <taxon>Proteinivoracaceae</taxon>
        <taxon>Proteinivorax</taxon>
    </lineage>
</organism>
<dbReference type="CDD" id="cd01360">
    <property type="entry name" value="Adenylsuccinate_lyase_1"/>
    <property type="match status" value="1"/>
</dbReference>
<dbReference type="SMART" id="SM00998">
    <property type="entry name" value="ADSL_C"/>
    <property type="match status" value="1"/>
</dbReference>
<evidence type="ECO:0000256" key="8">
    <source>
        <dbReference type="ARBA" id="ARBA00023239"/>
    </source>
</evidence>
<accession>A0AAU7VKF7</accession>
<dbReference type="InterPro" id="IPR024083">
    <property type="entry name" value="Fumarase/histidase_N"/>
</dbReference>
<evidence type="ECO:0000259" key="14">
    <source>
        <dbReference type="SMART" id="SM00998"/>
    </source>
</evidence>
<evidence type="ECO:0000256" key="11">
    <source>
        <dbReference type="ARBA" id="ARBA00049115"/>
    </source>
</evidence>
<dbReference type="InterPro" id="IPR020557">
    <property type="entry name" value="Fumarate_lyase_CS"/>
</dbReference>
<feature type="domain" description="Adenylosuccinate lyase C-terminal" evidence="14">
    <location>
        <begin position="349"/>
        <end position="429"/>
    </location>
</feature>
<sequence>MIERYSREKMAKIWSLENKFQKWLDVEIAACKAWVKLGVIPAEDVEKIEKNASFSVERILEIEQQTRHDVIAFTRCVAESLGEESKYVHYGLTSSDVVDTAMAMLMVEAGDMIVAELRRLMESLKDKANEYKYTVMMGRTHGVHAEPTTLGLKFALWYAEMERNLERLDQAIENMRYGKLSGAVGTYGNIAPEVEQLVCQELGLNASPISTQILQRDRHAQFLTTLAIVAGSIEKIALEIRSLQKTETREVEEPFYAGQKGSSAMPHKRNPVNCEQLCGLARVVRSNSISAMENQALWHERDISHSSVERVIVPDSTILVDYMLVKLTRIISDLHVYPENMARNIAKSYNLTFSGRVLLFLVKKGLKREKAYDIVQKYAMEAWQQKKDFKDLLMDDDELAGKISKEDLEGIFDLGYCTKEVDNIFAKLNI</sequence>
<dbReference type="InterPro" id="IPR022761">
    <property type="entry name" value="Fumarate_lyase_N"/>
</dbReference>
<protein>
    <recommendedName>
        <fullName evidence="5 12">Adenylosuccinate lyase</fullName>
        <shortName evidence="13">ASL</shortName>
        <ecNumber evidence="4 12">4.3.2.2</ecNumber>
    </recommendedName>
    <alternativeName>
        <fullName evidence="10 13">Adenylosuccinase</fullName>
    </alternativeName>
</protein>
<proteinExistence type="inferred from homology"/>
<keyword evidence="7 13" id="KW-0658">Purine biosynthesis</keyword>
<dbReference type="FunFam" id="1.10.40.30:FF:000007">
    <property type="entry name" value="Adenylosuccinate lyase"/>
    <property type="match status" value="1"/>
</dbReference>
<dbReference type="Gene3D" id="1.10.40.30">
    <property type="entry name" value="Fumarase/aspartase (C-terminal domain)"/>
    <property type="match status" value="1"/>
</dbReference>
<comment type="similarity">
    <text evidence="3 13">Belongs to the lyase 1 family. Adenylosuccinate lyase subfamily.</text>
</comment>
<comment type="catalytic activity">
    <reaction evidence="9">
        <text>(2S)-2-[5-amino-1-(5-phospho-beta-D-ribosyl)imidazole-4-carboxamido]succinate = 5-amino-1-(5-phospho-beta-D-ribosyl)imidazole-4-carboxamide + fumarate</text>
        <dbReference type="Rhea" id="RHEA:23920"/>
        <dbReference type="ChEBI" id="CHEBI:29806"/>
        <dbReference type="ChEBI" id="CHEBI:58443"/>
        <dbReference type="ChEBI" id="CHEBI:58475"/>
        <dbReference type="EC" id="4.3.2.2"/>
    </reaction>
    <physiologicalReaction direction="left-to-right" evidence="9">
        <dbReference type="Rhea" id="RHEA:23921"/>
    </physiologicalReaction>
</comment>
<evidence type="ECO:0000256" key="2">
    <source>
        <dbReference type="ARBA" id="ARBA00004734"/>
    </source>
</evidence>
<dbReference type="SUPFAM" id="SSF48557">
    <property type="entry name" value="L-aspartase-like"/>
    <property type="match status" value="1"/>
</dbReference>
<evidence type="ECO:0000256" key="7">
    <source>
        <dbReference type="ARBA" id="ARBA00022755"/>
    </source>
</evidence>
<evidence type="ECO:0000256" key="5">
    <source>
        <dbReference type="ARBA" id="ARBA00017058"/>
    </source>
</evidence>
<dbReference type="GO" id="GO:0005829">
    <property type="term" value="C:cytosol"/>
    <property type="evidence" value="ECO:0007669"/>
    <property type="project" value="TreeGrafter"/>
</dbReference>
<dbReference type="GO" id="GO:0044208">
    <property type="term" value="P:'de novo' AMP biosynthetic process"/>
    <property type="evidence" value="ECO:0007669"/>
    <property type="project" value="TreeGrafter"/>
</dbReference>
<dbReference type="GO" id="GO:0004018">
    <property type="term" value="F:N6-(1,2-dicarboxyethyl)AMP AMP-lyase (fumarate-forming) activity"/>
    <property type="evidence" value="ECO:0007669"/>
    <property type="project" value="UniProtKB-UniRule"/>
</dbReference>
<evidence type="ECO:0000313" key="15">
    <source>
        <dbReference type="EMBL" id="XBX74538.1"/>
    </source>
</evidence>
<keyword evidence="8 13" id="KW-0456">Lyase</keyword>
<dbReference type="GO" id="GO:0070626">
    <property type="term" value="F:(S)-2-(5-amino-1-(5-phospho-D-ribosyl)imidazole-4-carboxamido) succinate lyase (fumarate-forming) activity"/>
    <property type="evidence" value="ECO:0007669"/>
    <property type="project" value="TreeGrafter"/>
</dbReference>
<dbReference type="Pfam" id="PF10397">
    <property type="entry name" value="ADSL_C"/>
    <property type="match status" value="1"/>
</dbReference>
<reference evidence="15" key="2">
    <citation type="submission" date="2024-06" db="EMBL/GenBank/DDBJ databases">
        <authorList>
            <person name="Petrova K.O."/>
            <person name="Toshchakov S.V."/>
            <person name="Boltjanskaja Y.V."/>
            <person name="Kevbrin V."/>
        </authorList>
    </citation>
    <scope>NUCLEOTIDE SEQUENCE</scope>
    <source>
        <strain evidence="15">Z-910T</strain>
    </source>
</reference>
<gene>
    <name evidence="15" type="primary">purB</name>
    <name evidence="15" type="ORF">PRVXT_002582</name>
</gene>
<dbReference type="FunFam" id="1.10.275.10:FF:000006">
    <property type="entry name" value="Adenylosuccinate lyase"/>
    <property type="match status" value="1"/>
</dbReference>
<evidence type="ECO:0000256" key="13">
    <source>
        <dbReference type="RuleBase" id="RU361172"/>
    </source>
</evidence>
<dbReference type="EC" id="4.3.2.2" evidence="4 12"/>
<dbReference type="InterPro" id="IPR008948">
    <property type="entry name" value="L-Aspartase-like"/>
</dbReference>
<dbReference type="NCBIfam" id="TIGR00928">
    <property type="entry name" value="purB"/>
    <property type="match status" value="1"/>
</dbReference>
<evidence type="ECO:0000256" key="4">
    <source>
        <dbReference type="ARBA" id="ARBA00012339"/>
    </source>
</evidence>
<evidence type="ECO:0000256" key="9">
    <source>
        <dbReference type="ARBA" id="ARBA00024477"/>
    </source>
</evidence>
<dbReference type="RefSeq" id="WP_350343290.1">
    <property type="nucleotide sequence ID" value="NZ_CP158367.1"/>
</dbReference>
<name>A0AAU7VKF7_9FIRM</name>
<dbReference type="InterPro" id="IPR000362">
    <property type="entry name" value="Fumarate_lyase_fam"/>
</dbReference>
<dbReference type="InterPro" id="IPR004769">
    <property type="entry name" value="Pur_lyase"/>
</dbReference>
<reference evidence="15" key="1">
    <citation type="journal article" date="2013" name="Extremophiles">
        <title>Proteinivorax tanatarense gen. nov., sp. nov., an anaerobic, haloalkaliphilic, proteolytic bacterium isolated from a decaying algal bloom, and proposal of Proteinivoraceae fam. nov.</title>
        <authorList>
            <person name="Kevbrin V."/>
            <person name="Boltyanskaya Y."/>
            <person name="Zhilina T."/>
            <person name="Kolganova T."/>
            <person name="Lavrentjeva E."/>
            <person name="Kuznetsov B."/>
        </authorList>
    </citation>
    <scope>NUCLEOTIDE SEQUENCE</scope>
    <source>
        <strain evidence="15">Z-910T</strain>
    </source>
</reference>
<evidence type="ECO:0000256" key="12">
    <source>
        <dbReference type="NCBIfam" id="TIGR00928"/>
    </source>
</evidence>
<dbReference type="PRINTS" id="PR00145">
    <property type="entry name" value="ARGSUCLYASE"/>
</dbReference>
<dbReference type="PANTHER" id="PTHR43172">
    <property type="entry name" value="ADENYLOSUCCINATE LYASE"/>
    <property type="match status" value="1"/>
</dbReference>
<dbReference type="PRINTS" id="PR00149">
    <property type="entry name" value="FUMRATELYASE"/>
</dbReference>
<keyword evidence="6" id="KW-0028">Amino-acid biosynthesis</keyword>
<dbReference type="Gene3D" id="1.10.275.10">
    <property type="entry name" value="Fumarase/aspartase (N-terminal domain)"/>
    <property type="match status" value="1"/>
</dbReference>
<dbReference type="AlphaFoldDB" id="A0AAU7VKF7"/>
<evidence type="ECO:0000256" key="3">
    <source>
        <dbReference type="ARBA" id="ARBA00008273"/>
    </source>
</evidence>
<evidence type="ECO:0000256" key="10">
    <source>
        <dbReference type="ARBA" id="ARBA00030717"/>
    </source>
</evidence>
<comment type="catalytic activity">
    <reaction evidence="11">
        <text>N(6)-(1,2-dicarboxyethyl)-AMP = fumarate + AMP</text>
        <dbReference type="Rhea" id="RHEA:16853"/>
        <dbReference type="ChEBI" id="CHEBI:29806"/>
        <dbReference type="ChEBI" id="CHEBI:57567"/>
        <dbReference type="ChEBI" id="CHEBI:456215"/>
        <dbReference type="EC" id="4.3.2.2"/>
    </reaction>
    <physiologicalReaction direction="left-to-right" evidence="11">
        <dbReference type="Rhea" id="RHEA:16854"/>
    </physiologicalReaction>
</comment>
<dbReference type="PROSITE" id="PS00163">
    <property type="entry name" value="FUMARATE_LYASES"/>
    <property type="match status" value="1"/>
</dbReference>
<dbReference type="GO" id="GO:0008652">
    <property type="term" value="P:amino acid biosynthetic process"/>
    <property type="evidence" value="ECO:0007669"/>
    <property type="project" value="UniProtKB-KW"/>
</dbReference>
<evidence type="ECO:0000256" key="6">
    <source>
        <dbReference type="ARBA" id="ARBA00022605"/>
    </source>
</evidence>
<comment type="pathway">
    <text evidence="2 13">Purine metabolism; AMP biosynthesis via de novo pathway; AMP from IMP: step 2/2.</text>
</comment>
<comment type="pathway">
    <text evidence="1 13">Purine metabolism; IMP biosynthesis via de novo pathway; 5-amino-1-(5-phospho-D-ribosyl)imidazole-4-carboxamide from 5-amino-1-(5-phospho-D-ribosyl)imidazole-4-carboxylate: step 2/2.</text>
</comment>
<dbReference type="FunFam" id="1.20.200.10:FF:000008">
    <property type="entry name" value="Adenylosuccinate lyase"/>
    <property type="match status" value="1"/>
</dbReference>
<dbReference type="Gene3D" id="1.20.200.10">
    <property type="entry name" value="Fumarase/aspartase (Central domain)"/>
    <property type="match status" value="1"/>
</dbReference>
<dbReference type="InterPro" id="IPR019468">
    <property type="entry name" value="AdenyloSucc_lyase_C"/>
</dbReference>
<dbReference type="Pfam" id="PF00206">
    <property type="entry name" value="Lyase_1"/>
    <property type="match status" value="1"/>
</dbReference>
<evidence type="ECO:0000256" key="1">
    <source>
        <dbReference type="ARBA" id="ARBA00004706"/>
    </source>
</evidence>
<dbReference type="EMBL" id="CP158367">
    <property type="protein sequence ID" value="XBX74538.1"/>
    <property type="molecule type" value="Genomic_DNA"/>
</dbReference>
<dbReference type="PANTHER" id="PTHR43172:SF1">
    <property type="entry name" value="ADENYLOSUCCINATE LYASE"/>
    <property type="match status" value="1"/>
</dbReference>